<dbReference type="InterPro" id="IPR005467">
    <property type="entry name" value="His_kinase_dom"/>
</dbReference>
<keyword evidence="6" id="KW-0902">Two-component regulatory system</keyword>
<reference evidence="9" key="1">
    <citation type="submission" date="2020-10" db="EMBL/GenBank/DDBJ databases">
        <authorList>
            <person name="Gilroy R."/>
        </authorList>
    </citation>
    <scope>NUCLEOTIDE SEQUENCE</scope>
    <source>
        <strain evidence="9">B1-13419</strain>
    </source>
</reference>
<evidence type="ECO:0000313" key="9">
    <source>
        <dbReference type="EMBL" id="MBO8474930.1"/>
    </source>
</evidence>
<evidence type="ECO:0000259" key="8">
    <source>
        <dbReference type="PROSITE" id="PS50109"/>
    </source>
</evidence>
<keyword evidence="4" id="KW-0808">Transferase</keyword>
<dbReference type="EC" id="2.7.13.3" evidence="2"/>
<protein>
    <recommendedName>
        <fullName evidence="2">histidine kinase</fullName>
        <ecNumber evidence="2">2.7.13.3</ecNumber>
    </recommendedName>
</protein>
<dbReference type="Pfam" id="PF00512">
    <property type="entry name" value="HisKA"/>
    <property type="match status" value="1"/>
</dbReference>
<evidence type="ECO:0000256" key="6">
    <source>
        <dbReference type="ARBA" id="ARBA00023012"/>
    </source>
</evidence>
<dbReference type="SUPFAM" id="SSF55874">
    <property type="entry name" value="ATPase domain of HSP90 chaperone/DNA topoisomerase II/histidine kinase"/>
    <property type="match status" value="1"/>
</dbReference>
<gene>
    <name evidence="9" type="ORF">IAB91_06545</name>
</gene>
<dbReference type="Proteomes" id="UP000823757">
    <property type="component" value="Unassembled WGS sequence"/>
</dbReference>
<dbReference type="InterPro" id="IPR036890">
    <property type="entry name" value="HATPase_C_sf"/>
</dbReference>
<keyword evidence="3" id="KW-0597">Phosphoprotein</keyword>
<dbReference type="GO" id="GO:0000155">
    <property type="term" value="F:phosphorelay sensor kinase activity"/>
    <property type="evidence" value="ECO:0007669"/>
    <property type="project" value="InterPro"/>
</dbReference>
<dbReference type="GO" id="GO:0005886">
    <property type="term" value="C:plasma membrane"/>
    <property type="evidence" value="ECO:0007669"/>
    <property type="project" value="TreeGrafter"/>
</dbReference>
<evidence type="ECO:0000256" key="5">
    <source>
        <dbReference type="ARBA" id="ARBA00022777"/>
    </source>
</evidence>
<reference evidence="9" key="2">
    <citation type="journal article" date="2021" name="PeerJ">
        <title>Extensive microbial diversity within the chicken gut microbiome revealed by metagenomics and culture.</title>
        <authorList>
            <person name="Gilroy R."/>
            <person name="Ravi A."/>
            <person name="Getino M."/>
            <person name="Pursley I."/>
            <person name="Horton D.L."/>
            <person name="Alikhan N.F."/>
            <person name="Baker D."/>
            <person name="Gharbi K."/>
            <person name="Hall N."/>
            <person name="Watson M."/>
            <person name="Adriaenssens E.M."/>
            <person name="Foster-Nyarko E."/>
            <person name="Jarju S."/>
            <person name="Secka A."/>
            <person name="Antonio M."/>
            <person name="Oren A."/>
            <person name="Chaudhuri R.R."/>
            <person name="La Ragione R."/>
            <person name="Hildebrand F."/>
            <person name="Pallen M.J."/>
        </authorList>
    </citation>
    <scope>NUCLEOTIDE SEQUENCE</scope>
    <source>
        <strain evidence="9">B1-13419</strain>
    </source>
</reference>
<proteinExistence type="predicted"/>
<dbReference type="InterPro" id="IPR004358">
    <property type="entry name" value="Sig_transdc_His_kin-like_C"/>
</dbReference>
<dbReference type="GO" id="GO:0016036">
    <property type="term" value="P:cellular response to phosphate starvation"/>
    <property type="evidence" value="ECO:0007669"/>
    <property type="project" value="TreeGrafter"/>
</dbReference>
<dbReference type="AlphaFoldDB" id="A0A9D9IMC4"/>
<dbReference type="SMART" id="SM00388">
    <property type="entry name" value="HisKA"/>
    <property type="match status" value="1"/>
</dbReference>
<evidence type="ECO:0000256" key="7">
    <source>
        <dbReference type="SAM" id="Phobius"/>
    </source>
</evidence>
<dbReference type="Gene3D" id="1.10.287.130">
    <property type="match status" value="1"/>
</dbReference>
<feature type="transmembrane region" description="Helical" evidence="7">
    <location>
        <begin position="12"/>
        <end position="32"/>
    </location>
</feature>
<feature type="domain" description="Histidine kinase" evidence="8">
    <location>
        <begin position="60"/>
        <end position="276"/>
    </location>
</feature>
<evidence type="ECO:0000313" key="10">
    <source>
        <dbReference type="Proteomes" id="UP000823757"/>
    </source>
</evidence>
<comment type="caution">
    <text evidence="9">The sequence shown here is derived from an EMBL/GenBank/DDBJ whole genome shotgun (WGS) entry which is preliminary data.</text>
</comment>
<keyword evidence="5" id="KW-0418">Kinase</keyword>
<dbReference type="InterPro" id="IPR036097">
    <property type="entry name" value="HisK_dim/P_sf"/>
</dbReference>
<keyword evidence="7" id="KW-0472">Membrane</keyword>
<dbReference type="GO" id="GO:0004721">
    <property type="term" value="F:phosphoprotein phosphatase activity"/>
    <property type="evidence" value="ECO:0007669"/>
    <property type="project" value="TreeGrafter"/>
</dbReference>
<evidence type="ECO:0000256" key="3">
    <source>
        <dbReference type="ARBA" id="ARBA00022553"/>
    </source>
</evidence>
<sequence>MDYYVRLDTLLYILAGVIAVVAVVWVVAHHKFGKSILDMTLKIDREKAKYREMKQQMTNNIAHELRTPVSSIRGYLETLTTCPDIDPARKQIFIERAYAQSIRLSDLIRDIALITKIEEASSQLVKEKINVRGIMAEVLEEFKDKIADKGINIENMLPPYLEIEANRTLVFAIFRNLVENSLKYAGDHITIHIECSGRKSDLYQFKYYDTGKGVGREHLKRIFERFYRIQEGRTRDAGGSGLGLSIVRNAVLFHGGDISALAHHGGGLEYRFSLHA</sequence>
<evidence type="ECO:0000256" key="1">
    <source>
        <dbReference type="ARBA" id="ARBA00000085"/>
    </source>
</evidence>
<name>A0A9D9IMC4_9BACT</name>
<dbReference type="SMART" id="SM00387">
    <property type="entry name" value="HATPase_c"/>
    <property type="match status" value="1"/>
</dbReference>
<keyword evidence="7" id="KW-1133">Transmembrane helix</keyword>
<organism evidence="9 10">
    <name type="scientific">Candidatus Cryptobacteroides faecigallinarum</name>
    <dbReference type="NCBI Taxonomy" id="2840763"/>
    <lineage>
        <taxon>Bacteria</taxon>
        <taxon>Pseudomonadati</taxon>
        <taxon>Bacteroidota</taxon>
        <taxon>Bacteroidia</taxon>
        <taxon>Bacteroidales</taxon>
        <taxon>Candidatus Cryptobacteroides</taxon>
    </lineage>
</organism>
<accession>A0A9D9IMC4</accession>
<dbReference type="InterPro" id="IPR003594">
    <property type="entry name" value="HATPase_dom"/>
</dbReference>
<evidence type="ECO:0000256" key="2">
    <source>
        <dbReference type="ARBA" id="ARBA00012438"/>
    </source>
</evidence>
<dbReference type="CDD" id="cd00082">
    <property type="entry name" value="HisKA"/>
    <property type="match status" value="1"/>
</dbReference>
<dbReference type="PRINTS" id="PR00344">
    <property type="entry name" value="BCTRLSENSOR"/>
</dbReference>
<dbReference type="SUPFAM" id="SSF47384">
    <property type="entry name" value="Homodimeric domain of signal transducing histidine kinase"/>
    <property type="match status" value="1"/>
</dbReference>
<dbReference type="Pfam" id="PF02518">
    <property type="entry name" value="HATPase_c"/>
    <property type="match status" value="1"/>
</dbReference>
<dbReference type="PANTHER" id="PTHR45453">
    <property type="entry name" value="PHOSPHATE REGULON SENSOR PROTEIN PHOR"/>
    <property type="match status" value="1"/>
</dbReference>
<dbReference type="PROSITE" id="PS50109">
    <property type="entry name" value="HIS_KIN"/>
    <property type="match status" value="1"/>
</dbReference>
<evidence type="ECO:0000256" key="4">
    <source>
        <dbReference type="ARBA" id="ARBA00022679"/>
    </source>
</evidence>
<dbReference type="InterPro" id="IPR050351">
    <property type="entry name" value="BphY/WalK/GraS-like"/>
</dbReference>
<dbReference type="InterPro" id="IPR003661">
    <property type="entry name" value="HisK_dim/P_dom"/>
</dbReference>
<comment type="catalytic activity">
    <reaction evidence="1">
        <text>ATP + protein L-histidine = ADP + protein N-phospho-L-histidine.</text>
        <dbReference type="EC" id="2.7.13.3"/>
    </reaction>
</comment>
<dbReference type="Gene3D" id="3.30.565.10">
    <property type="entry name" value="Histidine kinase-like ATPase, C-terminal domain"/>
    <property type="match status" value="1"/>
</dbReference>
<dbReference type="EMBL" id="JADIMD010000100">
    <property type="protein sequence ID" value="MBO8474930.1"/>
    <property type="molecule type" value="Genomic_DNA"/>
</dbReference>
<dbReference type="PANTHER" id="PTHR45453:SF1">
    <property type="entry name" value="PHOSPHATE REGULON SENSOR PROTEIN PHOR"/>
    <property type="match status" value="1"/>
</dbReference>
<keyword evidence="7" id="KW-0812">Transmembrane</keyword>